<dbReference type="Gene3D" id="2.60.120.260">
    <property type="entry name" value="Galactose-binding domain-like"/>
    <property type="match status" value="3"/>
</dbReference>
<dbReference type="RefSeq" id="WP_074941988.1">
    <property type="nucleotide sequence ID" value="NZ_CYSD01000021.1"/>
</dbReference>
<feature type="compositionally biased region" description="Polar residues" evidence="1">
    <location>
        <begin position="495"/>
        <end position="507"/>
    </location>
</feature>
<evidence type="ECO:0000256" key="1">
    <source>
        <dbReference type="SAM" id="MobiDB-lite"/>
    </source>
</evidence>
<proteinExistence type="predicted"/>
<dbReference type="CDD" id="cd02795">
    <property type="entry name" value="CBM6-CBM35-CBM36_like"/>
    <property type="match status" value="2"/>
</dbReference>
<dbReference type="STRING" id="928856.SAMN04488049_10746"/>
<organism evidence="2 3">
    <name type="scientific">Tritonibacter multivorans</name>
    <dbReference type="NCBI Taxonomy" id="928856"/>
    <lineage>
        <taxon>Bacteria</taxon>
        <taxon>Pseudomonadati</taxon>
        <taxon>Pseudomonadota</taxon>
        <taxon>Alphaproteobacteria</taxon>
        <taxon>Rhodobacterales</taxon>
        <taxon>Paracoccaceae</taxon>
        <taxon>Tritonibacter</taxon>
    </lineage>
</organism>
<dbReference type="Proteomes" id="UP000052022">
    <property type="component" value="Unassembled WGS sequence"/>
</dbReference>
<gene>
    <name evidence="2" type="ORF">TRM7557_01601</name>
</gene>
<dbReference type="EMBL" id="CYSD01000021">
    <property type="protein sequence ID" value="CUH77820.1"/>
    <property type="molecule type" value="Genomic_DNA"/>
</dbReference>
<dbReference type="SUPFAM" id="SSF69322">
    <property type="entry name" value="Tricorn protease domain 2"/>
    <property type="match status" value="1"/>
</dbReference>
<accession>A0A0P1G8S3</accession>
<feature type="region of interest" description="Disordered" evidence="1">
    <location>
        <begin position="489"/>
        <end position="519"/>
    </location>
</feature>
<sequence length="2092" mass="216577">MEPITFGITNLSGNASVNPTGIAFSKTGNPTLFVAQQDGTVYRYDVERSPDGPDADDTDEFAATSSLAIEVIQDDTQNFDDDGTVNNTQKRQVTGLATTTDDNGNDVLYVSSSDWRIAVGTDSGLDTNSGQIHKITLDPVTGAVISNVAILRGLPRSEENHANNGISLAVDPNTGDDIMYVAVGGITNKGAPGNNFAGTTDFAWSAAIIKINLTTLETYDVRTDANGNEFVVDLPTTDDPTRSNVDLNTLNIQNLNLDPNFTLDDNGNVGGVLQPDWAGGNNGLNQAKITDHVLVSENGQLTLAENPVTLFAPGYRNSYDVITLENGEVFTWDNGPNGGWGGQPLSFSDGAIVDDWTTELATNEFNETGSKGFGDQLHYLGNTSDEYGTYGGHASPLRAAKEALDAAFNSDGTYKGATPNDPITADGVQLFANEAEAQDYLAKLLIIYEQDSGGSWNDVTSNTGLPADLFDVLQDYDWKHPGSSISDPTAFFDGTSVQDGTPFSPESQLLDEDEDGSLVVTPNSTNGLTEYRATYFNGALQGAIVAASFDETLYFAMPEDTDGDGRTDAASIVHTVSLSGSNPLALDSLPDFGLSSTLIDNTGDGVDDFSGIMAVATYGADTITILVPGGTPIDPGNDLDLDGQNDTIDSHVGDPQNGLGVILNQGQEDRWDFEPNNPASTPPGAVPTGNSIAGGIGINAAFRDGVVPAVSNGGDDNAGLYDGGVFNLGGASSFASIDEAHDGAAEGSGNTQRDVLGIGFGAPDAERLAITTEMINIFTYSLNTDAPAKTWDGDERVGLVVGPGDQTNFAEGTIATRDEGGTVKYGVQILVETNEVPQSIFVEIPGIENPVIAGLGDPNFQVAMDFDLTAGLESASARARYVDNGSYTDWVSTPALAIPQEVVDAIKGAYDNQGATSGAFVGMLATAAAGDDSFAASWDWIDVENVDDPVGSAHIGVHETDNDITKSSFAPGSFEITNTGDKRITQVEFDISGAILPDAVIDPFGLAGDTATKELTIDSAGGTGVDQTPDASNYVGAGGAAGYEGLILTFDNTVNNGFETGETVTFSIDLDPNSLLGARKALLDAGSTFNWDAAGISGAEIIGSHVTVTYEDGSTSSSQLIHSGTDAGAYTDTSEASPGILPTLTVNGIDEGGTGTYGAGGPSVVVSGPDGFTARVTLGKGFVQPVTNEFYNGNAADQAYAPQLDQQLADLAASDFPANNLVELQTFDIALDGSNQDITSMFDFNNITDYDFSGEAEVPLAFVATIINPGANDAPMGGTTAPIFLTFDPGAGDTAPPTALSSDAPDVGPGEAGQATLDVTVVFQDNVAIDVSSIDVGDITVTGPGGALNVSNVSVDMGSNGSPRSATYTIDAPGGTWDVADDGSYTVGLEGSEVLDTSGNSVAADATLDSFTVDISSPPPDPFRVEAEDFTIDQNFTIKNNTSASNGQYLQAGGSAEQRASYTFMATGGVYDLALGYYDEDDGQSTLQVLLNGTEIDSFTWDRDTGGSLANPATAATRDITGLTLANGDVIEVVGFKNGGEPLRIDFLDFAYQGAGGGDTIVPTVQSTNAPDLGSSEAGNATTDITITFADNVAIDVSSIDIGDINVSGPGGFLTINSVSVDVASDGTPRTATYTVNAPGGTWDTADNGAYTVELLDSEVEDTSGNKVTADPNLDSFNVNISGSGPDPFRVEVEDMALTTYTVKNNASASGGQYAQAFGSGEQRASYTFTATDGTYDLELGYFDEDDGQSSMQILLNSVAIDSFVWDRDTGGSLANGATFATRMLSGVELTNGDVIELVGTKDGGEPLRTDYLDFTYTGAGGGGDTMVPVVQSSSAPDIGPGEAGNATTDIVVTFGDNVAIDVSSIDVGDITVTGPGGAVTVSSVSVDVGSDGTPRVATYTVDAPGGTWDVADEGAYTVALQASEVLDTSGNEVAANATLTTFDVDLSPPAASSFRVEAESTDVSLDLGFTAKNNASASNGQYIQAQGSGEQRASYTFDGTAETYDLVIGHYDENDGQSTLNILLNGSQIDSFVWNQDAGGALANGDSFATYEVSNLALTSGDVIEISGFKDGAEPLRVDYFDFVFNDEPIA</sequence>
<protein>
    <submittedName>
        <fullName evidence="2">Uncharacterized protein</fullName>
    </submittedName>
</protein>
<dbReference type="OrthoDB" id="9773411at2"/>
<name>A0A0P1G8S3_9RHOB</name>
<reference evidence="2 3" key="1">
    <citation type="submission" date="2015-09" db="EMBL/GenBank/DDBJ databases">
        <authorList>
            <consortium name="Swine Surveillance"/>
        </authorList>
    </citation>
    <scope>NUCLEOTIDE SEQUENCE [LARGE SCALE GENOMIC DNA]</scope>
    <source>
        <strain evidence="2 3">CECT 7557</strain>
    </source>
</reference>
<evidence type="ECO:0000313" key="2">
    <source>
        <dbReference type="EMBL" id="CUH77820.1"/>
    </source>
</evidence>
<evidence type="ECO:0000313" key="3">
    <source>
        <dbReference type="Proteomes" id="UP000052022"/>
    </source>
</evidence>
<keyword evidence="3" id="KW-1185">Reference proteome</keyword>